<sequence length="81" mass="9011">MESLMTVLVQVYHNYSVFVLFLYYLGVIFASRTFQAPLEALSSSPDAESMALGHKAQIIGLLAEWLEVLLGRLVLPLQLAI</sequence>
<keyword evidence="1" id="KW-0472">Membrane</keyword>
<keyword evidence="1" id="KW-0812">Transmembrane</keyword>
<evidence type="ECO:0000256" key="1">
    <source>
        <dbReference type="SAM" id="Phobius"/>
    </source>
</evidence>
<evidence type="ECO:0000313" key="3">
    <source>
        <dbReference type="Proteomes" id="UP000249081"/>
    </source>
</evidence>
<accession>A0A2W4VSC0</accession>
<dbReference type="AlphaFoldDB" id="A0A2W4VSC0"/>
<dbReference type="EMBL" id="QBMN01000160">
    <property type="protein sequence ID" value="PZO35744.1"/>
    <property type="molecule type" value="Genomic_DNA"/>
</dbReference>
<comment type="caution">
    <text evidence="2">The sequence shown here is derived from an EMBL/GenBank/DDBJ whole genome shotgun (WGS) entry which is preliminary data.</text>
</comment>
<feature type="transmembrane region" description="Helical" evidence="1">
    <location>
        <begin position="12"/>
        <end position="30"/>
    </location>
</feature>
<evidence type="ECO:0000313" key="2">
    <source>
        <dbReference type="EMBL" id="PZO35744.1"/>
    </source>
</evidence>
<reference evidence="3" key="1">
    <citation type="submission" date="2018-04" db="EMBL/GenBank/DDBJ databases">
        <authorList>
            <person name="Cornet L."/>
        </authorList>
    </citation>
    <scope>NUCLEOTIDE SEQUENCE [LARGE SCALE GENOMIC DNA]</scope>
</reference>
<proteinExistence type="predicted"/>
<reference evidence="2 3" key="2">
    <citation type="submission" date="2018-06" db="EMBL/GenBank/DDBJ databases">
        <title>Metagenomic assembly of (sub)arctic Cyanobacteria and their associated microbiome from non-axenic cultures.</title>
        <authorList>
            <person name="Baurain D."/>
        </authorList>
    </citation>
    <scope>NUCLEOTIDE SEQUENCE [LARGE SCALE GENOMIC DNA]</scope>
    <source>
        <strain evidence="2">ULC041bin1</strain>
    </source>
</reference>
<dbReference type="Proteomes" id="UP000249081">
    <property type="component" value="Unassembled WGS sequence"/>
</dbReference>
<protein>
    <submittedName>
        <fullName evidence="2">Uncharacterized protein</fullName>
    </submittedName>
</protein>
<organism evidence="2 3">
    <name type="scientific">Shackletoniella antarctica</name>
    <dbReference type="NCBI Taxonomy" id="268115"/>
    <lineage>
        <taxon>Bacteria</taxon>
        <taxon>Bacillati</taxon>
        <taxon>Cyanobacteriota</taxon>
        <taxon>Cyanophyceae</taxon>
        <taxon>Oculatellales</taxon>
        <taxon>Oculatellaceae</taxon>
        <taxon>Shackletoniella</taxon>
    </lineage>
</organism>
<name>A0A2W4VSC0_9CYAN</name>
<gene>
    <name evidence="2" type="ORF">DCF17_18305</name>
</gene>
<keyword evidence="1" id="KW-1133">Transmembrane helix</keyword>